<dbReference type="PANTHER" id="PTHR13191:SF0">
    <property type="entry name" value="RIBOSOMAL RNA-PROCESSING PROTEIN 7 HOMOLOG A-RELATED"/>
    <property type="match status" value="1"/>
</dbReference>
<gene>
    <name evidence="5" type="ORF">FISHEDRAFT_70648</name>
</gene>
<dbReference type="GO" id="GO:0003676">
    <property type="term" value="F:nucleic acid binding"/>
    <property type="evidence" value="ECO:0007669"/>
    <property type="project" value="InterPro"/>
</dbReference>
<dbReference type="Pfam" id="PF17799">
    <property type="entry name" value="RRM_Rrp7"/>
    <property type="match status" value="1"/>
</dbReference>
<dbReference type="InterPro" id="IPR012677">
    <property type="entry name" value="Nucleotide-bd_a/b_plait_sf"/>
</dbReference>
<dbReference type="PANTHER" id="PTHR13191">
    <property type="entry name" value="RIBOSOMAL RNA PROCESSING PROTEIN 7-RELATED"/>
    <property type="match status" value="1"/>
</dbReference>
<dbReference type="InterPro" id="IPR024326">
    <property type="entry name" value="RRP7_C"/>
</dbReference>
<comment type="similarity">
    <text evidence="1">Belongs to the RRP7 family.</text>
</comment>
<dbReference type="SUPFAM" id="SSF54928">
    <property type="entry name" value="RNA-binding domain, RBD"/>
    <property type="match status" value="1"/>
</dbReference>
<evidence type="ECO:0008006" key="7">
    <source>
        <dbReference type="Google" id="ProtNLM"/>
    </source>
</evidence>
<dbReference type="Pfam" id="PF12923">
    <property type="entry name" value="RRP7"/>
    <property type="match status" value="1"/>
</dbReference>
<reference evidence="5 6" key="1">
    <citation type="journal article" date="2015" name="Fungal Genet. Biol.">
        <title>Evolution of novel wood decay mechanisms in Agaricales revealed by the genome sequences of Fistulina hepatica and Cylindrobasidium torrendii.</title>
        <authorList>
            <person name="Floudas D."/>
            <person name="Held B.W."/>
            <person name="Riley R."/>
            <person name="Nagy L.G."/>
            <person name="Koehler G."/>
            <person name="Ransdell A.S."/>
            <person name="Younus H."/>
            <person name="Chow J."/>
            <person name="Chiniquy J."/>
            <person name="Lipzen A."/>
            <person name="Tritt A."/>
            <person name="Sun H."/>
            <person name="Haridas S."/>
            <person name="LaButti K."/>
            <person name="Ohm R.A."/>
            <person name="Kues U."/>
            <person name="Blanchette R.A."/>
            <person name="Grigoriev I.V."/>
            <person name="Minto R.E."/>
            <person name="Hibbett D.S."/>
        </authorList>
    </citation>
    <scope>NUCLEOTIDE SEQUENCE [LARGE SCALE GENOMIC DNA]</scope>
    <source>
        <strain evidence="5 6">ATCC 64428</strain>
    </source>
</reference>
<evidence type="ECO:0000256" key="1">
    <source>
        <dbReference type="ARBA" id="ARBA00006110"/>
    </source>
</evidence>
<dbReference type="GO" id="GO:0006364">
    <property type="term" value="P:rRNA processing"/>
    <property type="evidence" value="ECO:0007669"/>
    <property type="project" value="TreeGrafter"/>
</dbReference>
<feature type="compositionally biased region" description="Basic residues" evidence="2">
    <location>
        <begin position="111"/>
        <end position="121"/>
    </location>
</feature>
<dbReference type="InterPro" id="IPR040446">
    <property type="entry name" value="RRP7"/>
</dbReference>
<evidence type="ECO:0000313" key="5">
    <source>
        <dbReference type="EMBL" id="KIY51676.1"/>
    </source>
</evidence>
<feature type="region of interest" description="Disordered" evidence="2">
    <location>
        <begin position="82"/>
        <end position="133"/>
    </location>
</feature>
<dbReference type="GO" id="GO:0034456">
    <property type="term" value="C:UTP-C complex"/>
    <property type="evidence" value="ECO:0007669"/>
    <property type="project" value="TreeGrafter"/>
</dbReference>
<accession>A0A0D7AK48</accession>
<proteinExistence type="inferred from homology"/>
<evidence type="ECO:0000259" key="3">
    <source>
        <dbReference type="Pfam" id="PF12923"/>
    </source>
</evidence>
<dbReference type="Gene3D" id="6.10.250.1770">
    <property type="match status" value="1"/>
</dbReference>
<evidence type="ECO:0000313" key="6">
    <source>
        <dbReference type="Proteomes" id="UP000054144"/>
    </source>
</evidence>
<dbReference type="CDD" id="cd12950">
    <property type="entry name" value="RRP7_Rrp7p"/>
    <property type="match status" value="1"/>
</dbReference>
<feature type="compositionally biased region" description="Acidic residues" evidence="2">
    <location>
        <begin position="91"/>
        <end position="106"/>
    </location>
</feature>
<dbReference type="InterPro" id="IPR035979">
    <property type="entry name" value="RBD_domain_sf"/>
</dbReference>
<feature type="domain" description="Rrp7 RRM-like N-terminal" evidence="4">
    <location>
        <begin position="6"/>
        <end position="156"/>
    </location>
</feature>
<keyword evidence="6" id="KW-1185">Reference proteome</keyword>
<dbReference type="OrthoDB" id="5390at2759"/>
<dbReference type="EMBL" id="KN881649">
    <property type="protein sequence ID" value="KIY51676.1"/>
    <property type="molecule type" value="Genomic_DNA"/>
</dbReference>
<dbReference type="Gene3D" id="3.30.70.330">
    <property type="match status" value="1"/>
</dbReference>
<name>A0A0D7AK48_9AGAR</name>
<dbReference type="Proteomes" id="UP000054144">
    <property type="component" value="Unassembled WGS sequence"/>
</dbReference>
<dbReference type="AlphaFoldDB" id="A0A0D7AK48"/>
<sequence length="311" mass="35026">MTSPFSGFTVLPVAYSPSVTHYMYGKLHKTSKTDSRSQALPPDRTLFLVNVPPDATERELSLFFKFGGTVERVIFHNDPIAEAVPDHSEDSSEDDESVDDAEDPTLDGDRPRKKRKLRRGPPPKVFPLPPTSLRKFGESGRSAHVIFLDPSSMSRALATPSKPRNWPTSDEPLGLSHYEALYDSLRPPLDAVKEHADSYMQLFEYNEAKAKQKSKYRKGKAIVDEDGFTLVTRGGAYGQTLGGGVAVATKRFQRTGEASQNPNKKKKDKTNFYAFEKAEKQRKQIVELKEKWEADKAKVAKLKESRRFKPY</sequence>
<evidence type="ECO:0000256" key="2">
    <source>
        <dbReference type="SAM" id="MobiDB-lite"/>
    </source>
</evidence>
<dbReference type="GO" id="GO:0032545">
    <property type="term" value="C:CURI complex"/>
    <property type="evidence" value="ECO:0007669"/>
    <property type="project" value="TreeGrafter"/>
</dbReference>
<feature type="domain" description="Ribosomal RNA-processing protein 7 C-terminal" evidence="3">
    <location>
        <begin position="184"/>
        <end position="311"/>
    </location>
</feature>
<dbReference type="GO" id="GO:0000028">
    <property type="term" value="P:ribosomal small subunit assembly"/>
    <property type="evidence" value="ECO:0007669"/>
    <property type="project" value="TreeGrafter"/>
</dbReference>
<protein>
    <recommendedName>
        <fullName evidence="7">RRM domain-containing protein</fullName>
    </recommendedName>
</protein>
<organism evidence="5 6">
    <name type="scientific">Fistulina hepatica ATCC 64428</name>
    <dbReference type="NCBI Taxonomy" id="1128425"/>
    <lineage>
        <taxon>Eukaryota</taxon>
        <taxon>Fungi</taxon>
        <taxon>Dikarya</taxon>
        <taxon>Basidiomycota</taxon>
        <taxon>Agaricomycotina</taxon>
        <taxon>Agaricomycetes</taxon>
        <taxon>Agaricomycetidae</taxon>
        <taxon>Agaricales</taxon>
        <taxon>Fistulinaceae</taxon>
        <taxon>Fistulina</taxon>
    </lineage>
</organism>
<evidence type="ECO:0000259" key="4">
    <source>
        <dbReference type="Pfam" id="PF17799"/>
    </source>
</evidence>
<dbReference type="InterPro" id="IPR040447">
    <property type="entry name" value="RRM_Rrp7"/>
</dbReference>